<dbReference type="PIRSF" id="PIRSF004930">
    <property type="entry name" value="Tln_factor_SUA5"/>
    <property type="match status" value="1"/>
</dbReference>
<dbReference type="EMBL" id="DVNC01000005">
    <property type="protein sequence ID" value="HIU52526.1"/>
    <property type="molecule type" value="Genomic_DNA"/>
</dbReference>
<evidence type="ECO:0000256" key="10">
    <source>
        <dbReference type="ARBA" id="ARBA00022840"/>
    </source>
</evidence>
<feature type="binding site" evidence="14">
    <location>
        <position position="229"/>
    </location>
    <ligand>
        <name>ATP</name>
        <dbReference type="ChEBI" id="CHEBI:30616"/>
    </ligand>
</feature>
<comment type="similarity">
    <text evidence="2 13">Belongs to the SUA5 family.</text>
</comment>
<keyword evidence="6 13" id="KW-0808">Transferase</keyword>
<reference evidence="16" key="1">
    <citation type="submission" date="2020-10" db="EMBL/GenBank/DDBJ databases">
        <authorList>
            <person name="Gilroy R."/>
        </authorList>
    </citation>
    <scope>NUCLEOTIDE SEQUENCE</scope>
    <source>
        <strain evidence="16">ChiW3-316</strain>
    </source>
</reference>
<feature type="binding site" evidence="14">
    <location>
        <position position="192"/>
    </location>
    <ligand>
        <name>ATP</name>
        <dbReference type="ChEBI" id="CHEBI:30616"/>
    </ligand>
</feature>
<comment type="catalytic activity">
    <reaction evidence="12 13">
        <text>L-threonine + hydrogencarbonate + ATP = L-threonylcarbamoyladenylate + diphosphate + H2O</text>
        <dbReference type="Rhea" id="RHEA:36407"/>
        <dbReference type="ChEBI" id="CHEBI:15377"/>
        <dbReference type="ChEBI" id="CHEBI:17544"/>
        <dbReference type="ChEBI" id="CHEBI:30616"/>
        <dbReference type="ChEBI" id="CHEBI:33019"/>
        <dbReference type="ChEBI" id="CHEBI:57926"/>
        <dbReference type="ChEBI" id="CHEBI:73682"/>
        <dbReference type="EC" id="2.7.7.87"/>
    </reaction>
</comment>
<dbReference type="GO" id="GO:0003725">
    <property type="term" value="F:double-stranded RNA binding"/>
    <property type="evidence" value="ECO:0007669"/>
    <property type="project" value="UniProtKB-UniRule"/>
</dbReference>
<evidence type="ECO:0000256" key="14">
    <source>
        <dbReference type="PIRSR" id="PIRSR004930-1"/>
    </source>
</evidence>
<evidence type="ECO:0000256" key="1">
    <source>
        <dbReference type="ARBA" id="ARBA00004496"/>
    </source>
</evidence>
<evidence type="ECO:0000256" key="3">
    <source>
        <dbReference type="ARBA" id="ARBA00012584"/>
    </source>
</evidence>
<dbReference type="FunFam" id="3.90.870.10:FF:000009">
    <property type="entry name" value="Threonylcarbamoyl-AMP synthase, putative"/>
    <property type="match status" value="1"/>
</dbReference>
<keyword evidence="9 13" id="KW-0547">Nucleotide-binding</keyword>
<evidence type="ECO:0000313" key="16">
    <source>
        <dbReference type="EMBL" id="HIU52526.1"/>
    </source>
</evidence>
<dbReference type="Gene3D" id="3.90.870.10">
    <property type="entry name" value="DHBP synthase"/>
    <property type="match status" value="1"/>
</dbReference>
<dbReference type="Gene3D" id="3.40.50.11030">
    <property type="entry name" value="Threonylcarbamoyl-AMP synthase, C-terminal domain"/>
    <property type="match status" value="1"/>
</dbReference>
<comment type="function">
    <text evidence="13">Required for the formation of a threonylcarbamoyl group on adenosine at position 37 (t(6)A37) in tRNAs that read codons beginning with adenine.</text>
</comment>
<dbReference type="SUPFAM" id="SSF55821">
    <property type="entry name" value="YrdC/RibB"/>
    <property type="match status" value="1"/>
</dbReference>
<feature type="binding site" evidence="14">
    <location>
        <position position="178"/>
    </location>
    <ligand>
        <name>L-threonine</name>
        <dbReference type="ChEBI" id="CHEBI:57926"/>
    </ligand>
</feature>
<feature type="binding site" evidence="14">
    <location>
        <position position="31"/>
    </location>
    <ligand>
        <name>L-threonine</name>
        <dbReference type="ChEBI" id="CHEBI:57926"/>
    </ligand>
</feature>
<evidence type="ECO:0000256" key="8">
    <source>
        <dbReference type="ARBA" id="ARBA00022695"/>
    </source>
</evidence>
<keyword evidence="7 13" id="KW-0819">tRNA processing</keyword>
<proteinExistence type="inferred from homology"/>
<feature type="binding site" evidence="14">
    <location>
        <position position="54"/>
    </location>
    <ligand>
        <name>ATP</name>
        <dbReference type="ChEBI" id="CHEBI:30616"/>
    </ligand>
</feature>
<dbReference type="PROSITE" id="PS51163">
    <property type="entry name" value="YRDC"/>
    <property type="match status" value="1"/>
</dbReference>
<evidence type="ECO:0000256" key="9">
    <source>
        <dbReference type="ARBA" id="ARBA00022741"/>
    </source>
</evidence>
<dbReference type="Proteomes" id="UP000824107">
    <property type="component" value="Unassembled WGS sequence"/>
</dbReference>
<dbReference type="GO" id="GO:0006450">
    <property type="term" value="P:regulation of translational fidelity"/>
    <property type="evidence" value="ECO:0007669"/>
    <property type="project" value="TreeGrafter"/>
</dbReference>
<dbReference type="InterPro" id="IPR010923">
    <property type="entry name" value="T(6)A37_SUA5"/>
</dbReference>
<dbReference type="Pfam" id="PF03481">
    <property type="entry name" value="Sua5_C"/>
    <property type="match status" value="1"/>
</dbReference>
<evidence type="ECO:0000256" key="2">
    <source>
        <dbReference type="ARBA" id="ARBA00007663"/>
    </source>
</evidence>
<gene>
    <name evidence="16" type="ORF">IAD20_00410</name>
</gene>
<feature type="domain" description="YrdC-like" evidence="15">
    <location>
        <begin position="9"/>
        <end position="196"/>
    </location>
</feature>
<dbReference type="PANTHER" id="PTHR17490">
    <property type="entry name" value="SUA5"/>
    <property type="match status" value="1"/>
</dbReference>
<sequence>MNNIYDVSTENLDRAAEVIKSGGLVAFPTETVYGLGANVYLSEAVAGIFAAKQRPKFDPLISHIADVDFLPEYAVTDERIMELARHFWPGPLTIIMRRQDNNPSIDLACSGLQNIAVRMPAHPVALELIRRSGVPIVAPSANRFKSISPTTAYHVQESLGDKVDMILDGGQCSVGVESTIVDMTGKQAVILRAGGTTLEALEDFLNEKVLLSHGDPNQPSAPGQLLKHYAPGKPLRINAAERKDGEFYIGFGSVSDSDINLSPSGNLEEAASRLFAFLRFADRQNGYNGICMSPIPETGLGLAINDRIRRAAYKE</sequence>
<dbReference type="InterPro" id="IPR038385">
    <property type="entry name" value="Sua5/YwlC_C"/>
</dbReference>
<accession>A0A9D1M2V3</accession>
<keyword evidence="8 13" id="KW-0548">Nucleotidyltransferase</keyword>
<protein>
    <recommendedName>
        <fullName evidence="4 13">Threonylcarbamoyl-AMP synthase</fullName>
        <shortName evidence="13">TC-AMP synthase</shortName>
        <ecNumber evidence="3 13">2.7.7.87</ecNumber>
    </recommendedName>
    <alternativeName>
        <fullName evidence="11 13">L-threonylcarbamoyladenylate synthase</fullName>
    </alternativeName>
</protein>
<dbReference type="NCBIfam" id="TIGR00057">
    <property type="entry name" value="L-threonylcarbamoyladenylate synthase"/>
    <property type="match status" value="1"/>
</dbReference>
<feature type="binding site" evidence="14">
    <location>
        <position position="138"/>
    </location>
    <ligand>
        <name>L-threonine</name>
        <dbReference type="ChEBI" id="CHEBI:57926"/>
    </ligand>
</feature>
<feature type="binding site" evidence="14">
    <location>
        <position position="148"/>
    </location>
    <ligand>
        <name>ATP</name>
        <dbReference type="ChEBI" id="CHEBI:30616"/>
    </ligand>
</feature>
<dbReference type="GO" id="GO:0005737">
    <property type="term" value="C:cytoplasm"/>
    <property type="evidence" value="ECO:0007669"/>
    <property type="project" value="UniProtKB-SubCell"/>
</dbReference>
<keyword evidence="5 13" id="KW-0963">Cytoplasm</keyword>
<dbReference type="PANTHER" id="PTHR17490:SF16">
    <property type="entry name" value="THREONYLCARBAMOYL-AMP SYNTHASE"/>
    <property type="match status" value="1"/>
</dbReference>
<feature type="binding site" evidence="14">
    <location>
        <position position="140"/>
    </location>
    <ligand>
        <name>ATP</name>
        <dbReference type="ChEBI" id="CHEBI:30616"/>
    </ligand>
</feature>
<evidence type="ECO:0000256" key="5">
    <source>
        <dbReference type="ARBA" id="ARBA00022490"/>
    </source>
</evidence>
<dbReference type="InterPro" id="IPR050156">
    <property type="entry name" value="TC-AMP_synthase_SUA5"/>
</dbReference>
<dbReference type="InterPro" id="IPR006070">
    <property type="entry name" value="Sua5-like_dom"/>
</dbReference>
<dbReference type="Pfam" id="PF01300">
    <property type="entry name" value="Sua5_yciO_yrdC"/>
    <property type="match status" value="1"/>
</dbReference>
<dbReference type="GO" id="GO:0000049">
    <property type="term" value="F:tRNA binding"/>
    <property type="evidence" value="ECO:0007669"/>
    <property type="project" value="TreeGrafter"/>
</dbReference>
<dbReference type="InterPro" id="IPR005145">
    <property type="entry name" value="Sua5_C"/>
</dbReference>
<dbReference type="GO" id="GO:0008033">
    <property type="term" value="P:tRNA processing"/>
    <property type="evidence" value="ECO:0007669"/>
    <property type="project" value="UniProtKB-KW"/>
</dbReference>
<comment type="caution">
    <text evidence="16">The sequence shown here is derived from an EMBL/GenBank/DDBJ whole genome shotgun (WGS) entry which is preliminary data.</text>
</comment>
<dbReference type="AlphaFoldDB" id="A0A9D1M2V3"/>
<evidence type="ECO:0000256" key="4">
    <source>
        <dbReference type="ARBA" id="ARBA00015492"/>
    </source>
</evidence>
<comment type="subcellular location">
    <subcellularLocation>
        <location evidence="1 13">Cytoplasm</location>
    </subcellularLocation>
</comment>
<evidence type="ECO:0000256" key="6">
    <source>
        <dbReference type="ARBA" id="ARBA00022679"/>
    </source>
</evidence>
<feature type="binding site" evidence="14">
    <location>
        <position position="63"/>
    </location>
    <ligand>
        <name>ATP</name>
        <dbReference type="ChEBI" id="CHEBI:30616"/>
    </ligand>
</feature>
<organism evidence="16 17">
    <name type="scientific">Candidatus Scatocola faecipullorum</name>
    <dbReference type="NCBI Taxonomy" id="2840917"/>
    <lineage>
        <taxon>Bacteria</taxon>
        <taxon>Pseudomonadati</taxon>
        <taxon>Pseudomonadota</taxon>
        <taxon>Alphaproteobacteria</taxon>
        <taxon>Rhodospirillales</taxon>
        <taxon>Rhodospirillaceae</taxon>
        <taxon>Rhodospirillaceae incertae sedis</taxon>
        <taxon>Candidatus Scatocola</taxon>
    </lineage>
</organism>
<reference evidence="16" key="2">
    <citation type="journal article" date="2021" name="PeerJ">
        <title>Extensive microbial diversity within the chicken gut microbiome revealed by metagenomics and culture.</title>
        <authorList>
            <person name="Gilroy R."/>
            <person name="Ravi A."/>
            <person name="Getino M."/>
            <person name="Pursley I."/>
            <person name="Horton D.L."/>
            <person name="Alikhan N.F."/>
            <person name="Baker D."/>
            <person name="Gharbi K."/>
            <person name="Hall N."/>
            <person name="Watson M."/>
            <person name="Adriaenssens E.M."/>
            <person name="Foster-Nyarko E."/>
            <person name="Jarju S."/>
            <person name="Secka A."/>
            <person name="Antonio M."/>
            <person name="Oren A."/>
            <person name="Chaudhuri R.R."/>
            <person name="La Ragione R."/>
            <person name="Hildebrand F."/>
            <person name="Pallen M.J."/>
        </authorList>
    </citation>
    <scope>NUCLEOTIDE SEQUENCE</scope>
    <source>
        <strain evidence="16">ChiW3-316</strain>
    </source>
</reference>
<evidence type="ECO:0000256" key="7">
    <source>
        <dbReference type="ARBA" id="ARBA00022694"/>
    </source>
</evidence>
<keyword evidence="10 13" id="KW-0067">ATP-binding</keyword>
<evidence type="ECO:0000256" key="12">
    <source>
        <dbReference type="ARBA" id="ARBA00048366"/>
    </source>
</evidence>
<evidence type="ECO:0000313" key="17">
    <source>
        <dbReference type="Proteomes" id="UP000824107"/>
    </source>
</evidence>
<dbReference type="GO" id="GO:0061710">
    <property type="term" value="F:L-threonylcarbamoyladenylate synthase"/>
    <property type="evidence" value="ECO:0007669"/>
    <property type="project" value="UniProtKB-EC"/>
</dbReference>
<name>A0A9D1M2V3_9PROT</name>
<evidence type="ECO:0000259" key="15">
    <source>
        <dbReference type="PROSITE" id="PS51163"/>
    </source>
</evidence>
<dbReference type="EC" id="2.7.7.87" evidence="3 13"/>
<dbReference type="InterPro" id="IPR017945">
    <property type="entry name" value="DHBP_synth_RibB-like_a/b_dom"/>
</dbReference>
<evidence type="ECO:0000256" key="11">
    <source>
        <dbReference type="ARBA" id="ARBA00029774"/>
    </source>
</evidence>
<dbReference type="GO" id="GO:0005524">
    <property type="term" value="F:ATP binding"/>
    <property type="evidence" value="ECO:0007669"/>
    <property type="project" value="UniProtKB-UniRule"/>
</dbReference>
<feature type="binding site" evidence="14">
    <location>
        <position position="118"/>
    </location>
    <ligand>
        <name>ATP</name>
        <dbReference type="ChEBI" id="CHEBI:30616"/>
    </ligand>
</feature>
<evidence type="ECO:0000256" key="13">
    <source>
        <dbReference type="PIRNR" id="PIRNR004930"/>
    </source>
</evidence>